<reference evidence="3" key="1">
    <citation type="submission" date="2016-10" db="EMBL/GenBank/DDBJ databases">
        <authorList>
            <person name="Varghese N."/>
            <person name="Submissions S."/>
        </authorList>
    </citation>
    <scope>NUCLEOTIDE SEQUENCE [LARGE SCALE GENOMIC DNA]</scope>
    <source>
        <strain evidence="3">CGMCC 1.3431</strain>
    </source>
</reference>
<dbReference type="Proteomes" id="UP000199150">
    <property type="component" value="Unassembled WGS sequence"/>
</dbReference>
<dbReference type="CDD" id="cd04301">
    <property type="entry name" value="NAT_SF"/>
    <property type="match status" value="1"/>
</dbReference>
<feature type="domain" description="N-acetyltransferase" evidence="1">
    <location>
        <begin position="58"/>
        <end position="208"/>
    </location>
</feature>
<dbReference type="GO" id="GO:0008999">
    <property type="term" value="F:protein-N-terminal-alanine acetyltransferase activity"/>
    <property type="evidence" value="ECO:0007669"/>
    <property type="project" value="TreeGrafter"/>
</dbReference>
<dbReference type="AlphaFoldDB" id="A0A1G4PXG0"/>
<dbReference type="SUPFAM" id="SSF55729">
    <property type="entry name" value="Acyl-CoA N-acyltransferases (Nat)"/>
    <property type="match status" value="1"/>
</dbReference>
<dbReference type="Pfam" id="PF13302">
    <property type="entry name" value="Acetyltransf_3"/>
    <property type="match status" value="1"/>
</dbReference>
<dbReference type="InterPro" id="IPR000182">
    <property type="entry name" value="GNAT_dom"/>
</dbReference>
<sequence length="241" mass="27128">MSLTYDTFSPSLGIRKDAFGNPVGKAIPDWQGCARLPDTELVGRTCRLEPYDSVHAEGLYSAYAADDGRMWSYLPYGPFDDAQAVNDSIQDWQKNKGLHTFVILEDETPVGHASFMRYDLAHGSVEVGGVTFSPALQRSTAATEAMYLMMQHAFDHGYRRYEWKCNQLNLPSSLAALRLGFSFEGVFRNAQVAREGRRDTAWYSVIVEEWPQVRARLEAWLDPGNFDADGIQRKALSTFPL</sequence>
<dbReference type="GO" id="GO:0005737">
    <property type="term" value="C:cytoplasm"/>
    <property type="evidence" value="ECO:0007669"/>
    <property type="project" value="TreeGrafter"/>
</dbReference>
<gene>
    <name evidence="2" type="ORF">SAMN02927928_0748</name>
</gene>
<dbReference type="InterPro" id="IPR016181">
    <property type="entry name" value="Acyl_CoA_acyltransferase"/>
</dbReference>
<dbReference type="PANTHER" id="PTHR43441:SF2">
    <property type="entry name" value="FAMILY ACETYLTRANSFERASE, PUTATIVE (AFU_ORTHOLOGUE AFUA_7G00850)-RELATED"/>
    <property type="match status" value="1"/>
</dbReference>
<evidence type="ECO:0000313" key="3">
    <source>
        <dbReference type="Proteomes" id="UP000199150"/>
    </source>
</evidence>
<dbReference type="STRING" id="260084.SAMN02927928_0748"/>
<evidence type="ECO:0000259" key="1">
    <source>
        <dbReference type="PROSITE" id="PS51186"/>
    </source>
</evidence>
<dbReference type="OrthoDB" id="5295305at2"/>
<dbReference type="PROSITE" id="PS51186">
    <property type="entry name" value="GNAT"/>
    <property type="match status" value="1"/>
</dbReference>
<name>A0A1G4PXG0_9CAUL</name>
<evidence type="ECO:0000313" key="2">
    <source>
        <dbReference type="EMBL" id="SCW37010.1"/>
    </source>
</evidence>
<dbReference type="PANTHER" id="PTHR43441">
    <property type="entry name" value="RIBOSOMAL-PROTEIN-SERINE ACETYLTRANSFERASE"/>
    <property type="match status" value="1"/>
</dbReference>
<organism evidence="2 3">
    <name type="scientific">Asticcacaulis taihuensis</name>
    <dbReference type="NCBI Taxonomy" id="260084"/>
    <lineage>
        <taxon>Bacteria</taxon>
        <taxon>Pseudomonadati</taxon>
        <taxon>Pseudomonadota</taxon>
        <taxon>Alphaproteobacteria</taxon>
        <taxon>Caulobacterales</taxon>
        <taxon>Caulobacteraceae</taxon>
        <taxon>Asticcacaulis</taxon>
    </lineage>
</organism>
<dbReference type="EMBL" id="FMTS01000001">
    <property type="protein sequence ID" value="SCW37010.1"/>
    <property type="molecule type" value="Genomic_DNA"/>
</dbReference>
<dbReference type="FunFam" id="3.40.630.30:FF:000047">
    <property type="entry name" value="Acetyltransferase, GNAT family"/>
    <property type="match status" value="1"/>
</dbReference>
<dbReference type="GO" id="GO:1990189">
    <property type="term" value="F:protein N-terminal-serine acetyltransferase activity"/>
    <property type="evidence" value="ECO:0007669"/>
    <property type="project" value="TreeGrafter"/>
</dbReference>
<dbReference type="RefSeq" id="WP_090643794.1">
    <property type="nucleotide sequence ID" value="NZ_CBCRYE010000001.1"/>
</dbReference>
<proteinExistence type="predicted"/>
<keyword evidence="3" id="KW-1185">Reference proteome</keyword>
<dbReference type="InterPro" id="IPR051908">
    <property type="entry name" value="Ribosomal_N-acetyltransferase"/>
</dbReference>
<protein>
    <submittedName>
        <fullName evidence="2">Protein N-acetyltransferase, RimJ/RimL family</fullName>
    </submittedName>
</protein>
<dbReference type="Gene3D" id="3.40.630.30">
    <property type="match status" value="1"/>
</dbReference>
<keyword evidence="2" id="KW-0808">Transferase</keyword>
<accession>A0A1G4PXG0</accession>